<dbReference type="EMBL" id="APPI01000018">
    <property type="protein sequence ID" value="ENV12814.1"/>
    <property type="molecule type" value="Genomic_DNA"/>
</dbReference>
<evidence type="ECO:0000256" key="1">
    <source>
        <dbReference type="SAM" id="SignalP"/>
    </source>
</evidence>
<dbReference type="Proteomes" id="UP000018438">
    <property type="component" value="Unassembled WGS sequence"/>
</dbReference>
<feature type="chain" id="PRO_5004136352" evidence="1">
    <location>
        <begin position="20"/>
        <end position="117"/>
    </location>
</feature>
<accession>N8XUU7</accession>
<protein>
    <submittedName>
        <fullName evidence="2">Uncharacterized protein</fullName>
    </submittedName>
</protein>
<proteinExistence type="predicted"/>
<evidence type="ECO:0000313" key="3">
    <source>
        <dbReference type="Proteomes" id="UP000018438"/>
    </source>
</evidence>
<evidence type="ECO:0000313" key="2">
    <source>
        <dbReference type="EMBL" id="ENV12814.1"/>
    </source>
</evidence>
<gene>
    <name evidence="2" type="ORF">F965_02180</name>
</gene>
<organism evidence="2 3">
    <name type="scientific">Acinetobacter schindleri NIPH 900</name>
    <dbReference type="NCBI Taxonomy" id="1217675"/>
    <lineage>
        <taxon>Bacteria</taxon>
        <taxon>Pseudomonadati</taxon>
        <taxon>Pseudomonadota</taxon>
        <taxon>Gammaproteobacteria</taxon>
        <taxon>Moraxellales</taxon>
        <taxon>Moraxellaceae</taxon>
        <taxon>Acinetobacter</taxon>
    </lineage>
</organism>
<comment type="caution">
    <text evidence="2">The sequence shown here is derived from an EMBL/GenBank/DDBJ whole genome shotgun (WGS) entry which is preliminary data.</text>
</comment>
<keyword evidence="3" id="KW-1185">Reference proteome</keyword>
<reference evidence="2 3" key="1">
    <citation type="submission" date="2013-02" db="EMBL/GenBank/DDBJ databases">
        <title>The Genome Sequence of Acinetobacter schindleri NIPH 900.</title>
        <authorList>
            <consortium name="The Broad Institute Genome Sequencing Platform"/>
            <consortium name="The Broad Institute Genome Sequencing Center for Infectious Disease"/>
            <person name="Cerqueira G."/>
            <person name="Feldgarden M."/>
            <person name="Courvalin P."/>
            <person name="Perichon B."/>
            <person name="Grillot-Courvalin C."/>
            <person name="Clermont D."/>
            <person name="Rocha E."/>
            <person name="Yoon E.-J."/>
            <person name="Nemec A."/>
            <person name="Walker B."/>
            <person name="Young S.K."/>
            <person name="Zeng Q."/>
            <person name="Gargeya S."/>
            <person name="Fitzgerald M."/>
            <person name="Haas B."/>
            <person name="Abouelleil A."/>
            <person name="Alvarado L."/>
            <person name="Arachchi H.M."/>
            <person name="Berlin A.M."/>
            <person name="Chapman S.B."/>
            <person name="Dewar J."/>
            <person name="Goldberg J."/>
            <person name="Griggs A."/>
            <person name="Gujja S."/>
            <person name="Hansen M."/>
            <person name="Howarth C."/>
            <person name="Imamovic A."/>
            <person name="Larimer J."/>
            <person name="McCowan C."/>
            <person name="Murphy C."/>
            <person name="Neiman D."/>
            <person name="Pearson M."/>
            <person name="Priest M."/>
            <person name="Roberts A."/>
            <person name="Saif S."/>
            <person name="Shea T."/>
            <person name="Sisk P."/>
            <person name="Sykes S."/>
            <person name="Wortman J."/>
            <person name="Nusbaum C."/>
            <person name="Birren B."/>
        </authorList>
    </citation>
    <scope>NUCLEOTIDE SEQUENCE [LARGE SCALE GENOMIC DNA]</scope>
    <source>
        <strain evidence="2 3">NIPH 900</strain>
    </source>
</reference>
<dbReference type="AlphaFoldDB" id="N8XUU7"/>
<keyword evidence="1" id="KW-0732">Signal</keyword>
<dbReference type="RefSeq" id="WP_004815809.1">
    <property type="nucleotide sequence ID" value="NZ_KB849452.1"/>
</dbReference>
<feature type="signal peptide" evidence="1">
    <location>
        <begin position="1"/>
        <end position="19"/>
    </location>
</feature>
<name>N8XUU7_9GAMM</name>
<sequence length="117" mass="13264">MKKLMLVIGLVGLSATIWAKPLSSAEFKSQVKQHYDALELKQAALNVSVDRREHPAIMIAKTCEYSKGLKQLKHFSEQNLHLAEAKDELQFVHLLDTSFNQSFIDLGTTYEMGCLKR</sequence>
<dbReference type="HOGENOM" id="CLU_2128076_0_0_6"/>
<dbReference type="PATRIC" id="fig|1217675.3.peg.2105"/>